<dbReference type="EMBL" id="UYSU01036194">
    <property type="protein sequence ID" value="VDL97341.1"/>
    <property type="molecule type" value="Genomic_DNA"/>
</dbReference>
<feature type="region of interest" description="Disordered" evidence="2">
    <location>
        <begin position="388"/>
        <end position="412"/>
    </location>
</feature>
<dbReference type="PANTHER" id="PTHR46154">
    <property type="match status" value="1"/>
</dbReference>
<evidence type="ECO:0000313" key="4">
    <source>
        <dbReference type="EMBL" id="VDL97341.1"/>
    </source>
</evidence>
<evidence type="ECO:0000256" key="3">
    <source>
        <dbReference type="SAM" id="Phobius"/>
    </source>
</evidence>
<accession>A0A183T3A8</accession>
<evidence type="ECO:0000313" key="6">
    <source>
        <dbReference type="WBParaSite" id="SSLN_0001137901-mRNA-1"/>
    </source>
</evidence>
<dbReference type="GO" id="GO:0005886">
    <property type="term" value="C:plasma membrane"/>
    <property type="evidence" value="ECO:0007669"/>
    <property type="project" value="TreeGrafter"/>
</dbReference>
<reference evidence="6" key="1">
    <citation type="submission" date="2016-06" db="UniProtKB">
        <authorList>
            <consortium name="WormBaseParasite"/>
        </authorList>
    </citation>
    <scope>IDENTIFICATION</scope>
</reference>
<keyword evidence="1" id="KW-0813">Transport</keyword>
<protein>
    <submittedName>
        <fullName evidence="6">Transmembrane protein 144</fullName>
    </submittedName>
</protein>
<feature type="transmembrane region" description="Helical" evidence="3">
    <location>
        <begin position="6"/>
        <end position="26"/>
    </location>
</feature>
<dbReference type="AlphaFoldDB" id="A0A183T3A8"/>
<feature type="transmembrane region" description="Helical" evidence="3">
    <location>
        <begin position="281"/>
        <end position="309"/>
    </location>
</feature>
<dbReference type="GO" id="GO:0015204">
    <property type="term" value="F:urea transmembrane transporter activity"/>
    <property type="evidence" value="ECO:0007669"/>
    <property type="project" value="InterPro"/>
</dbReference>
<keyword evidence="3" id="KW-0812">Transmembrane</keyword>
<dbReference type="STRING" id="70667.A0A183T3A8"/>
<name>A0A183T3A8_SCHSO</name>
<dbReference type="PANTHER" id="PTHR46154:SF4">
    <property type="entry name" value="UREA ACTIVE TRANSPORTER"/>
    <property type="match status" value="1"/>
</dbReference>
<dbReference type="OrthoDB" id="10049971at2759"/>
<keyword evidence="5" id="KW-1185">Reference proteome</keyword>
<feature type="transmembrane region" description="Helical" evidence="3">
    <location>
        <begin position="133"/>
        <end position="156"/>
    </location>
</feature>
<feature type="transmembrane region" description="Helical" evidence="3">
    <location>
        <begin position="321"/>
        <end position="341"/>
    </location>
</feature>
<reference evidence="4 5" key="2">
    <citation type="submission" date="2018-11" db="EMBL/GenBank/DDBJ databases">
        <authorList>
            <consortium name="Pathogen Informatics"/>
        </authorList>
    </citation>
    <scope>NUCLEOTIDE SEQUENCE [LARGE SCALE GENOMIC DNA]</scope>
    <source>
        <strain evidence="4 5">NST_G2</strain>
    </source>
</reference>
<evidence type="ECO:0000256" key="1">
    <source>
        <dbReference type="ARBA" id="ARBA00022448"/>
    </source>
</evidence>
<evidence type="ECO:0000313" key="5">
    <source>
        <dbReference type="Proteomes" id="UP000275846"/>
    </source>
</evidence>
<dbReference type="WBParaSite" id="SSLN_0001137901-mRNA-1">
    <property type="protein sequence ID" value="SSLN_0001137901-mRNA-1"/>
    <property type="gene ID" value="SSLN_0001137901"/>
</dbReference>
<dbReference type="InterPro" id="IPR031155">
    <property type="entry name" value="DUR"/>
</dbReference>
<sequence>MNAYIMVTVGVFQIFSISSILTIDIFSTHIKPFRVCYDTNCCLLCGKTRDMIARPKDKCECRPVRACEQCQHDMGSRGNSAGPVKLMYNCRVHTDFRNYEKRLENVNGTAILLILGGILPVGLFLNYPGVDAAVINDVISTTVTGALGSVVYSLFWGRLTGPAVVGGSTISAILAIAVWLTLHCLVKRSMLSAITYEELSLLSASTGFAAGFILPVVIVFCSKRNDATEVRRSWQRLFEMDNPLHPWAAVYAKIFNLPTYDPTAYSTPDPTEVGRVFRCSWLSAIITSCIFPVVVFGLWPGLCSIIPVFNLTAFKTWIGVIIFWLLCSTIGGILLPLLGYFKAFDNCFRQERTEELISMSSDLPTIEYFVSSDAQEQHVEVTDNLEVRQDDDKIEESKDETGTSDKKDVYVKEKVEGNKETKSAALLEVNP</sequence>
<feature type="transmembrane region" description="Helical" evidence="3">
    <location>
        <begin position="106"/>
        <end position="127"/>
    </location>
</feature>
<gene>
    <name evidence="4" type="ORF">SSLN_LOCUS10956</name>
</gene>
<keyword evidence="3" id="KW-1133">Transmembrane helix</keyword>
<dbReference type="Proteomes" id="UP000275846">
    <property type="component" value="Unassembled WGS sequence"/>
</dbReference>
<dbReference type="InterPro" id="IPR038377">
    <property type="entry name" value="Na/Glc_symporter_sf"/>
</dbReference>
<evidence type="ECO:0000256" key="2">
    <source>
        <dbReference type="SAM" id="MobiDB-lite"/>
    </source>
</evidence>
<feature type="transmembrane region" description="Helical" evidence="3">
    <location>
        <begin position="163"/>
        <end position="182"/>
    </location>
</feature>
<feature type="transmembrane region" description="Helical" evidence="3">
    <location>
        <begin position="202"/>
        <end position="222"/>
    </location>
</feature>
<dbReference type="Gene3D" id="1.20.1730.10">
    <property type="entry name" value="Sodium/glucose cotransporter"/>
    <property type="match status" value="1"/>
</dbReference>
<proteinExistence type="predicted"/>
<organism evidence="6">
    <name type="scientific">Schistocephalus solidus</name>
    <name type="common">Tapeworm</name>
    <dbReference type="NCBI Taxonomy" id="70667"/>
    <lineage>
        <taxon>Eukaryota</taxon>
        <taxon>Metazoa</taxon>
        <taxon>Spiralia</taxon>
        <taxon>Lophotrochozoa</taxon>
        <taxon>Platyhelminthes</taxon>
        <taxon>Cestoda</taxon>
        <taxon>Eucestoda</taxon>
        <taxon>Diphyllobothriidea</taxon>
        <taxon>Diphyllobothriidae</taxon>
        <taxon>Schistocephalus</taxon>
    </lineage>
</organism>
<keyword evidence="3" id="KW-0472">Membrane</keyword>